<dbReference type="GO" id="GO:0005829">
    <property type="term" value="C:cytosol"/>
    <property type="evidence" value="ECO:0007669"/>
    <property type="project" value="InterPro"/>
</dbReference>
<dbReference type="FunFam" id="3.40.630.20:FF:000008">
    <property type="entry name" value="Pyroglutamyl-peptidase 1"/>
    <property type="match status" value="1"/>
</dbReference>
<evidence type="ECO:0000256" key="2">
    <source>
        <dbReference type="ARBA" id="ARBA00022490"/>
    </source>
</evidence>
<dbReference type="RefSeq" id="XP_038077580.1">
    <property type="nucleotide sequence ID" value="XM_038221652.1"/>
</dbReference>
<dbReference type="InterPro" id="IPR016125">
    <property type="entry name" value="Peptidase_C15-like"/>
</dbReference>
<dbReference type="Pfam" id="PF01470">
    <property type="entry name" value="Peptidase_C15"/>
    <property type="match status" value="1"/>
</dbReference>
<comment type="similarity">
    <text evidence="1">Belongs to the peptidase C15 family.</text>
</comment>
<dbReference type="CDD" id="cd00501">
    <property type="entry name" value="Peptidase_C15"/>
    <property type="match status" value="1"/>
</dbReference>
<evidence type="ECO:0008006" key="8">
    <source>
        <dbReference type="Google" id="ProtNLM"/>
    </source>
</evidence>
<dbReference type="EnsemblMetazoa" id="XM_038221652.1">
    <property type="protein sequence ID" value="XP_038077580.1"/>
    <property type="gene ID" value="LOC119745355"/>
</dbReference>
<evidence type="ECO:0000313" key="6">
    <source>
        <dbReference type="EnsemblMetazoa" id="XP_038077580.1"/>
    </source>
</evidence>
<dbReference type="OMA" id="KLAYNHK"/>
<dbReference type="PANTHER" id="PTHR23402">
    <property type="entry name" value="PROTEASE FAMILY C15 PYROGLUTAMYL-PEPTIDASE I-RELATED"/>
    <property type="match status" value="1"/>
</dbReference>
<proteinExistence type="inferred from homology"/>
<protein>
    <recommendedName>
        <fullName evidence="8">Pyroglutamyl-peptidase I</fullName>
    </recommendedName>
</protein>
<dbReference type="SUPFAM" id="SSF53182">
    <property type="entry name" value="Pyrrolidone carboxyl peptidase (pyroglutamate aminopeptidase)"/>
    <property type="match status" value="1"/>
</dbReference>
<sequence>MPKKSSVVVTGFGPFWEHKVNASWKAVQELQRLGLEDEDVELITLEIAVEYETAKKMVPQLWKEYDPCLMVHVGVSGIAKEVTLEQQAHNTGYDKPDVGFHIPQSKCCIRDGPDCILSQINMSVVCDEVNSTGCPTKTVVSYNAGKYLCDFVYYTSLYQNCAQTAFIHVPPLGKPYSARQLGEGLRAAIHSMLKQVQPVKANIL</sequence>
<keyword evidence="4" id="KW-0378">Hydrolase</keyword>
<dbReference type="PANTHER" id="PTHR23402:SF1">
    <property type="entry name" value="PYROGLUTAMYL-PEPTIDASE I"/>
    <property type="match status" value="1"/>
</dbReference>
<organism evidence="6 7">
    <name type="scientific">Patiria miniata</name>
    <name type="common">Bat star</name>
    <name type="synonym">Asterina miniata</name>
    <dbReference type="NCBI Taxonomy" id="46514"/>
    <lineage>
        <taxon>Eukaryota</taxon>
        <taxon>Metazoa</taxon>
        <taxon>Echinodermata</taxon>
        <taxon>Eleutherozoa</taxon>
        <taxon>Asterozoa</taxon>
        <taxon>Asteroidea</taxon>
        <taxon>Valvatacea</taxon>
        <taxon>Valvatida</taxon>
        <taxon>Asterinidae</taxon>
        <taxon>Patiria</taxon>
    </lineage>
</organism>
<evidence type="ECO:0000256" key="4">
    <source>
        <dbReference type="ARBA" id="ARBA00022801"/>
    </source>
</evidence>
<keyword evidence="5" id="KW-0788">Thiol protease</keyword>
<dbReference type="Proteomes" id="UP000887568">
    <property type="component" value="Unplaced"/>
</dbReference>
<dbReference type="GO" id="GO:0006508">
    <property type="term" value="P:proteolysis"/>
    <property type="evidence" value="ECO:0007669"/>
    <property type="project" value="UniProtKB-KW"/>
</dbReference>
<keyword evidence="2" id="KW-0963">Cytoplasm</keyword>
<dbReference type="AlphaFoldDB" id="A0A914BNP8"/>
<dbReference type="CTD" id="54858"/>
<name>A0A914BNP8_PATMI</name>
<dbReference type="PRINTS" id="PR00706">
    <property type="entry name" value="PYROGLUPTASE"/>
</dbReference>
<accession>A0A914BNP8</accession>
<dbReference type="InterPro" id="IPR000816">
    <property type="entry name" value="Peptidase_C15"/>
</dbReference>
<dbReference type="InterPro" id="IPR036440">
    <property type="entry name" value="Peptidase_C15-like_sf"/>
</dbReference>
<evidence type="ECO:0000256" key="5">
    <source>
        <dbReference type="ARBA" id="ARBA00022807"/>
    </source>
</evidence>
<dbReference type="GO" id="GO:0016920">
    <property type="term" value="F:pyroglutamyl-peptidase activity"/>
    <property type="evidence" value="ECO:0007669"/>
    <property type="project" value="InterPro"/>
</dbReference>
<dbReference type="OrthoDB" id="407146at2759"/>
<dbReference type="GeneID" id="119745355"/>
<dbReference type="Gene3D" id="3.40.630.20">
    <property type="entry name" value="Peptidase C15, pyroglutamyl peptidase I-like"/>
    <property type="match status" value="1"/>
</dbReference>
<dbReference type="PIRSF" id="PIRSF015592">
    <property type="entry name" value="Prld-crbxl_pptds"/>
    <property type="match status" value="1"/>
</dbReference>
<evidence type="ECO:0000256" key="1">
    <source>
        <dbReference type="ARBA" id="ARBA00006641"/>
    </source>
</evidence>
<evidence type="ECO:0000256" key="3">
    <source>
        <dbReference type="ARBA" id="ARBA00022670"/>
    </source>
</evidence>
<keyword evidence="7" id="KW-1185">Reference proteome</keyword>
<keyword evidence="3" id="KW-0645">Protease</keyword>
<evidence type="ECO:0000313" key="7">
    <source>
        <dbReference type="Proteomes" id="UP000887568"/>
    </source>
</evidence>
<reference evidence="6" key="1">
    <citation type="submission" date="2022-11" db="UniProtKB">
        <authorList>
            <consortium name="EnsemblMetazoa"/>
        </authorList>
    </citation>
    <scope>IDENTIFICATION</scope>
</reference>